<protein>
    <submittedName>
        <fullName evidence="3">Uncharacterized protein</fullName>
    </submittedName>
</protein>
<gene>
    <name evidence="3" type="ORF">Lspi_1393</name>
</gene>
<dbReference type="STRING" id="452.Lspi_1393"/>
<keyword evidence="2" id="KW-0472">Membrane</keyword>
<dbReference type="RefSeq" id="WP_058483326.1">
    <property type="nucleotide sequence ID" value="NZ_CAAAII010000021.1"/>
</dbReference>
<evidence type="ECO:0000256" key="1">
    <source>
        <dbReference type="SAM" id="MobiDB-lite"/>
    </source>
</evidence>
<dbReference type="EMBL" id="LNYX01000014">
    <property type="protein sequence ID" value="KTD63874.1"/>
    <property type="molecule type" value="Genomic_DNA"/>
</dbReference>
<dbReference type="PATRIC" id="fig|452.5.peg.1540"/>
<keyword evidence="4" id="KW-1185">Reference proteome</keyword>
<evidence type="ECO:0000313" key="3">
    <source>
        <dbReference type="EMBL" id="KTD63874.1"/>
    </source>
</evidence>
<dbReference type="Proteomes" id="UP000054877">
    <property type="component" value="Unassembled WGS sequence"/>
</dbReference>
<keyword evidence="2" id="KW-0812">Transmembrane</keyword>
<accession>A0A0W0Z437</accession>
<evidence type="ECO:0000313" key="4">
    <source>
        <dbReference type="Proteomes" id="UP000054877"/>
    </source>
</evidence>
<comment type="caution">
    <text evidence="3">The sequence shown here is derived from an EMBL/GenBank/DDBJ whole genome shotgun (WGS) entry which is preliminary data.</text>
</comment>
<feature type="transmembrane region" description="Helical" evidence="2">
    <location>
        <begin position="372"/>
        <end position="397"/>
    </location>
</feature>
<feature type="compositionally biased region" description="Polar residues" evidence="1">
    <location>
        <begin position="498"/>
        <end position="507"/>
    </location>
</feature>
<feature type="transmembrane region" description="Helical" evidence="2">
    <location>
        <begin position="404"/>
        <end position="425"/>
    </location>
</feature>
<evidence type="ECO:0000256" key="2">
    <source>
        <dbReference type="SAM" id="Phobius"/>
    </source>
</evidence>
<name>A0A0W0Z437_LEGSP</name>
<dbReference type="OrthoDB" id="5653329at2"/>
<sequence>MTGYLPLGTNDSETILSHHLEGETINTVGSDARENTLGNPFSYYLDIEHHIILVTTTIHANNVQALIESLQDHSGLEDEFHDYDILCGLIGPGITEQHIVAAHFPPQDYYPAIQINLFDSKTSHVGKLFYQQVSRWGSLFGGLARALIPHYNKKATIDVVERKSLDVHYNTLGTQSLFDGVSCGYHCAANVMAAKNILENGEGITPANLLAQTSGSPVLKAAKILRHSGEEKKQNKVKSGYLDFIKKAWVDTYMPLEDDETRQRMGFQHYFLGWPHEGGFAKKVLYFAFLGFITNPLLNLIKLPTEFLFNTLSESASYLKNAIIAWKPDFVLTQYLRSGLLLMAYGLQGLFKGVSLATRIVTSPVTSAKAAWAIHPVLGIASGLLSVAAYAALIVYAAPAALSLLGTIAGPAALSALAPVLTALATPVTWLFAQVGLALAPVIGAAATLGIGTALLAGFKSGLEKLGSRFGSGSRNQPDVVRREPSSDIEGFEDIGSSYGSMGQSLGVSDRLKSERSQTPKGSNRDYVHSEILSKDHNEISSSDSEPEEDLDFTFV</sequence>
<proteinExistence type="predicted"/>
<feature type="transmembrane region" description="Helical" evidence="2">
    <location>
        <begin position="431"/>
        <end position="459"/>
    </location>
</feature>
<reference evidence="3 4" key="1">
    <citation type="submission" date="2015-11" db="EMBL/GenBank/DDBJ databases">
        <title>Genomic analysis of 38 Legionella species identifies large and diverse effector repertoires.</title>
        <authorList>
            <person name="Burstein D."/>
            <person name="Amaro F."/>
            <person name="Zusman T."/>
            <person name="Lifshitz Z."/>
            <person name="Cohen O."/>
            <person name="Gilbert J.A."/>
            <person name="Pupko T."/>
            <person name="Shuman H.A."/>
            <person name="Segal G."/>
        </authorList>
    </citation>
    <scope>NUCLEOTIDE SEQUENCE [LARGE SCALE GENOMIC DNA]</scope>
    <source>
        <strain evidence="3 4">Mt.St.Helens-9</strain>
    </source>
</reference>
<organism evidence="3 4">
    <name type="scientific">Legionella spiritensis</name>
    <dbReference type="NCBI Taxonomy" id="452"/>
    <lineage>
        <taxon>Bacteria</taxon>
        <taxon>Pseudomonadati</taxon>
        <taxon>Pseudomonadota</taxon>
        <taxon>Gammaproteobacteria</taxon>
        <taxon>Legionellales</taxon>
        <taxon>Legionellaceae</taxon>
        <taxon>Legionella</taxon>
    </lineage>
</organism>
<dbReference type="AlphaFoldDB" id="A0A0W0Z437"/>
<feature type="compositionally biased region" description="Acidic residues" evidence="1">
    <location>
        <begin position="545"/>
        <end position="556"/>
    </location>
</feature>
<feature type="region of interest" description="Disordered" evidence="1">
    <location>
        <begin position="470"/>
        <end position="556"/>
    </location>
</feature>
<keyword evidence="2" id="KW-1133">Transmembrane helix</keyword>
<feature type="compositionally biased region" description="Basic and acidic residues" evidence="1">
    <location>
        <begin position="510"/>
        <end position="539"/>
    </location>
</feature>